<evidence type="ECO:0000259" key="7">
    <source>
        <dbReference type="Pfam" id="PF17047"/>
    </source>
</evidence>
<comment type="caution">
    <text evidence="8">The sequence shown here is derived from an EMBL/GenBank/DDBJ whole genome shotgun (WGS) entry which is preliminary data.</text>
</comment>
<keyword evidence="9" id="KW-1185">Reference proteome</keyword>
<dbReference type="Gene3D" id="3.30.70.240">
    <property type="match status" value="1"/>
</dbReference>
<evidence type="ECO:0000256" key="4">
    <source>
        <dbReference type="ARBA" id="ARBA00022989"/>
    </source>
</evidence>
<keyword evidence="3" id="KW-0812">Transmembrane</keyword>
<dbReference type="PROSITE" id="PS01214">
    <property type="entry name" value="UPF0016"/>
    <property type="match status" value="1"/>
</dbReference>
<dbReference type="Pfam" id="PF17047">
    <property type="entry name" value="SMP_LBD"/>
    <property type="match status" value="1"/>
</dbReference>
<evidence type="ECO:0000256" key="2">
    <source>
        <dbReference type="ARBA" id="ARBA00009190"/>
    </source>
</evidence>
<dbReference type="Pfam" id="PF01169">
    <property type="entry name" value="GDT1"/>
    <property type="match status" value="1"/>
</dbReference>
<dbReference type="InterPro" id="IPR045050">
    <property type="entry name" value="Synaptotagmin_plant"/>
</dbReference>
<dbReference type="GO" id="GO:0046873">
    <property type="term" value="F:metal ion transmembrane transporter activity"/>
    <property type="evidence" value="ECO:0007669"/>
    <property type="project" value="InterPro"/>
</dbReference>
<evidence type="ECO:0000256" key="1">
    <source>
        <dbReference type="ARBA" id="ARBA00004141"/>
    </source>
</evidence>
<organism evidence="8 9">
    <name type="scientific">Coptis chinensis</name>
    <dbReference type="NCBI Taxonomy" id="261450"/>
    <lineage>
        <taxon>Eukaryota</taxon>
        <taxon>Viridiplantae</taxon>
        <taxon>Streptophyta</taxon>
        <taxon>Embryophyta</taxon>
        <taxon>Tracheophyta</taxon>
        <taxon>Spermatophyta</taxon>
        <taxon>Magnoliopsida</taxon>
        <taxon>Ranunculales</taxon>
        <taxon>Ranunculaceae</taxon>
        <taxon>Coptidoideae</taxon>
        <taxon>Coptis</taxon>
    </lineage>
</organism>
<evidence type="ECO:0000313" key="8">
    <source>
        <dbReference type="EMBL" id="KAF9591697.1"/>
    </source>
</evidence>
<dbReference type="GO" id="GO:0008289">
    <property type="term" value="F:lipid binding"/>
    <property type="evidence" value="ECO:0007669"/>
    <property type="project" value="InterPro"/>
</dbReference>
<keyword evidence="5" id="KW-0472">Membrane</keyword>
<dbReference type="Proteomes" id="UP000631114">
    <property type="component" value="Unassembled WGS sequence"/>
</dbReference>
<dbReference type="InterPro" id="IPR039010">
    <property type="entry name" value="Synaptotagmin_SMP"/>
</dbReference>
<sequence length="326" mass="36617">MPGFTAAFTLIFVSEIGDKTFFIAALLAMPDPVIKPLHELDSNALHDLLDEIPQWIKNPDYDRVDWLNKFLSDMWPYLDKAICGMIKSTAEPIFVDYIGKYQLQSMEFESLTLGTLPPIIYGIKVYETNEKLLVMESIVRWAGNPNIMTINLRIIGICLHSGELAGPELGEYVEAEELVKKMMAKRLTNPLEIIWKSFSLVFFAEWEDRFMLATIALGVVQSPWGVARHLIATSMAILGGVFLAKSFKLQGVIYASHITAKPRLLEPVYMVEIQAPEQALGGIYGVLNQKHPLEPGSQAATLVSKIRRSKGLKEQMTPLSEFEDKL</sequence>
<dbReference type="InterPro" id="IPR049555">
    <property type="entry name" value="GDT1-like_CS"/>
</dbReference>
<dbReference type="PANTHER" id="PTHR10774:SF217">
    <property type="entry name" value="OS06G0685300 PROTEIN"/>
    <property type="match status" value="1"/>
</dbReference>
<reference evidence="8 9" key="1">
    <citation type="submission" date="2020-10" db="EMBL/GenBank/DDBJ databases">
        <title>The Coptis chinensis genome and diversification of protoberbering-type alkaloids.</title>
        <authorList>
            <person name="Wang B."/>
            <person name="Shu S."/>
            <person name="Song C."/>
            <person name="Liu Y."/>
        </authorList>
    </citation>
    <scope>NUCLEOTIDE SEQUENCE [LARGE SCALE GENOMIC DNA]</scope>
    <source>
        <strain evidence="8">HL-2020</strain>
        <tissue evidence="8">Leaf</tissue>
    </source>
</reference>
<dbReference type="GO" id="GO:0005783">
    <property type="term" value="C:endoplasmic reticulum"/>
    <property type="evidence" value="ECO:0007669"/>
    <property type="project" value="TreeGrafter"/>
</dbReference>
<evidence type="ECO:0000313" key="9">
    <source>
        <dbReference type="Proteomes" id="UP000631114"/>
    </source>
</evidence>
<dbReference type="InterPro" id="IPR001727">
    <property type="entry name" value="GDT1-like"/>
</dbReference>
<dbReference type="OrthoDB" id="1932132at2759"/>
<feature type="domain" description="Synaptotagmin SMP" evidence="7">
    <location>
        <begin position="60"/>
        <end position="147"/>
    </location>
</feature>
<evidence type="ECO:0000256" key="5">
    <source>
        <dbReference type="ARBA" id="ARBA00023136"/>
    </source>
</evidence>
<dbReference type="GO" id="GO:0006816">
    <property type="term" value="P:calcium ion transport"/>
    <property type="evidence" value="ECO:0007669"/>
    <property type="project" value="UniProtKB-ARBA"/>
</dbReference>
<keyword evidence="4" id="KW-1133">Transmembrane helix</keyword>
<dbReference type="AlphaFoldDB" id="A0A835LGK6"/>
<name>A0A835LGK6_9MAGN</name>
<evidence type="ECO:0000256" key="6">
    <source>
        <dbReference type="RuleBase" id="RU365102"/>
    </source>
</evidence>
<dbReference type="PANTHER" id="PTHR10774">
    <property type="entry name" value="EXTENDED SYNAPTOTAGMIN-RELATED"/>
    <property type="match status" value="1"/>
</dbReference>
<comment type="subcellular location">
    <subcellularLocation>
        <location evidence="1 6">Membrane</location>
        <topology evidence="1 6">Multi-pass membrane protein</topology>
    </subcellularLocation>
</comment>
<dbReference type="EMBL" id="JADFTS010000008">
    <property type="protein sequence ID" value="KAF9591697.1"/>
    <property type="molecule type" value="Genomic_DNA"/>
</dbReference>
<proteinExistence type="inferred from homology"/>
<protein>
    <recommendedName>
        <fullName evidence="6">GDT1 family protein</fullName>
    </recommendedName>
</protein>
<accession>A0A835LGK6</accession>
<comment type="similarity">
    <text evidence="2 6">Belongs to the GDT1 family.</text>
</comment>
<dbReference type="GO" id="GO:0016020">
    <property type="term" value="C:membrane"/>
    <property type="evidence" value="ECO:0007669"/>
    <property type="project" value="UniProtKB-SubCell"/>
</dbReference>
<gene>
    <name evidence="8" type="ORF">IFM89_005688</name>
</gene>
<evidence type="ECO:0000256" key="3">
    <source>
        <dbReference type="ARBA" id="ARBA00022692"/>
    </source>
</evidence>